<evidence type="ECO:0000256" key="1">
    <source>
        <dbReference type="SAM" id="SignalP"/>
    </source>
</evidence>
<reference evidence="2" key="2">
    <citation type="journal article" date="2015" name="Data Brief">
        <title>Shoot transcriptome of the giant reed, Arundo donax.</title>
        <authorList>
            <person name="Barrero R.A."/>
            <person name="Guerrero F.D."/>
            <person name="Moolhuijzen P."/>
            <person name="Goolsby J.A."/>
            <person name="Tidwell J."/>
            <person name="Bellgard S.E."/>
            <person name="Bellgard M.I."/>
        </authorList>
    </citation>
    <scope>NUCLEOTIDE SEQUENCE</scope>
    <source>
        <tissue evidence="2">Shoot tissue taken approximately 20 cm above the soil surface</tissue>
    </source>
</reference>
<dbReference type="EMBL" id="GBRH01256506">
    <property type="protein sequence ID" value="JAD41389.1"/>
    <property type="molecule type" value="Transcribed_RNA"/>
</dbReference>
<name>A0A0A8ZPN9_ARUDO</name>
<protein>
    <submittedName>
        <fullName evidence="2">Uncharacterized protein</fullName>
    </submittedName>
</protein>
<feature type="chain" id="PRO_5002062306" evidence="1">
    <location>
        <begin position="19"/>
        <end position="38"/>
    </location>
</feature>
<sequence length="38" mass="4393">MMILFGGLAFRYFSVWFAASKPCCGIGYCCFVNLRKYE</sequence>
<evidence type="ECO:0000313" key="2">
    <source>
        <dbReference type="EMBL" id="JAD41389.1"/>
    </source>
</evidence>
<keyword evidence="1" id="KW-0732">Signal</keyword>
<organism evidence="2">
    <name type="scientific">Arundo donax</name>
    <name type="common">Giant reed</name>
    <name type="synonym">Donax arundinaceus</name>
    <dbReference type="NCBI Taxonomy" id="35708"/>
    <lineage>
        <taxon>Eukaryota</taxon>
        <taxon>Viridiplantae</taxon>
        <taxon>Streptophyta</taxon>
        <taxon>Embryophyta</taxon>
        <taxon>Tracheophyta</taxon>
        <taxon>Spermatophyta</taxon>
        <taxon>Magnoliopsida</taxon>
        <taxon>Liliopsida</taxon>
        <taxon>Poales</taxon>
        <taxon>Poaceae</taxon>
        <taxon>PACMAD clade</taxon>
        <taxon>Arundinoideae</taxon>
        <taxon>Arundineae</taxon>
        <taxon>Arundo</taxon>
    </lineage>
</organism>
<reference evidence="2" key="1">
    <citation type="submission" date="2014-09" db="EMBL/GenBank/DDBJ databases">
        <authorList>
            <person name="Magalhaes I.L.F."/>
            <person name="Oliveira U."/>
            <person name="Santos F.R."/>
            <person name="Vidigal T.H.D.A."/>
            <person name="Brescovit A.D."/>
            <person name="Santos A.J."/>
        </authorList>
    </citation>
    <scope>NUCLEOTIDE SEQUENCE</scope>
    <source>
        <tissue evidence="2">Shoot tissue taken approximately 20 cm above the soil surface</tissue>
    </source>
</reference>
<proteinExistence type="predicted"/>
<accession>A0A0A8ZPN9</accession>
<dbReference type="AlphaFoldDB" id="A0A0A8ZPN9"/>
<feature type="signal peptide" evidence="1">
    <location>
        <begin position="1"/>
        <end position="18"/>
    </location>
</feature>